<feature type="compositionally biased region" description="Basic and acidic residues" evidence="1">
    <location>
        <begin position="172"/>
        <end position="190"/>
    </location>
</feature>
<proteinExistence type="predicted"/>
<feature type="compositionally biased region" description="Low complexity" evidence="1">
    <location>
        <begin position="538"/>
        <end position="553"/>
    </location>
</feature>
<feature type="domain" description="Formin GTPase-binding" evidence="2">
    <location>
        <begin position="345"/>
        <end position="700"/>
    </location>
</feature>
<dbReference type="STRING" id="1081102.A0A167SEA8"/>
<reference evidence="3 4" key="1">
    <citation type="journal article" date="2016" name="Genome Biol. Evol.">
        <title>Divergent and convergent evolution of fungal pathogenicity.</title>
        <authorList>
            <person name="Shang Y."/>
            <person name="Xiao G."/>
            <person name="Zheng P."/>
            <person name="Cen K."/>
            <person name="Zhan S."/>
            <person name="Wang C."/>
        </authorList>
    </citation>
    <scope>NUCLEOTIDE SEQUENCE [LARGE SCALE GENOMIC DNA]</scope>
    <source>
        <strain evidence="3 4">RCEF 264</strain>
    </source>
</reference>
<dbReference type="InterPro" id="IPR010473">
    <property type="entry name" value="GTPase-bd"/>
</dbReference>
<dbReference type="GO" id="GO:0030036">
    <property type="term" value="P:actin cytoskeleton organization"/>
    <property type="evidence" value="ECO:0007669"/>
    <property type="project" value="InterPro"/>
</dbReference>
<dbReference type="Gene3D" id="1.25.10.10">
    <property type="entry name" value="Leucine-rich Repeat Variant"/>
    <property type="match status" value="1"/>
</dbReference>
<dbReference type="EMBL" id="AZHD01000010">
    <property type="protein sequence ID" value="OAA59543.1"/>
    <property type="molecule type" value="Genomic_DNA"/>
</dbReference>
<feature type="region of interest" description="Disordered" evidence="1">
    <location>
        <begin position="420"/>
        <end position="571"/>
    </location>
</feature>
<feature type="compositionally biased region" description="Polar residues" evidence="1">
    <location>
        <begin position="279"/>
        <end position="288"/>
    </location>
</feature>
<feature type="region of interest" description="Disordered" evidence="1">
    <location>
        <begin position="261"/>
        <end position="340"/>
    </location>
</feature>
<gene>
    <name evidence="3" type="ORF">SPI_05741</name>
</gene>
<name>A0A167SEA8_9HYPO</name>
<organism evidence="3 4">
    <name type="scientific">Niveomyces insectorum RCEF 264</name>
    <dbReference type="NCBI Taxonomy" id="1081102"/>
    <lineage>
        <taxon>Eukaryota</taxon>
        <taxon>Fungi</taxon>
        <taxon>Dikarya</taxon>
        <taxon>Ascomycota</taxon>
        <taxon>Pezizomycotina</taxon>
        <taxon>Sordariomycetes</taxon>
        <taxon>Hypocreomycetidae</taxon>
        <taxon>Hypocreales</taxon>
        <taxon>Cordycipitaceae</taxon>
        <taxon>Niveomyces</taxon>
    </lineage>
</organism>
<feature type="compositionally biased region" description="Low complexity" evidence="1">
    <location>
        <begin position="114"/>
        <end position="135"/>
    </location>
</feature>
<feature type="compositionally biased region" description="Gly residues" evidence="1">
    <location>
        <begin position="262"/>
        <end position="275"/>
    </location>
</feature>
<dbReference type="GO" id="GO:0003779">
    <property type="term" value="F:actin binding"/>
    <property type="evidence" value="ECO:0007669"/>
    <property type="project" value="InterPro"/>
</dbReference>
<feature type="compositionally biased region" description="Basic and acidic residues" evidence="1">
    <location>
        <begin position="215"/>
        <end position="228"/>
    </location>
</feature>
<feature type="compositionally biased region" description="Low complexity" evidence="1">
    <location>
        <begin position="420"/>
        <end position="450"/>
    </location>
</feature>
<evidence type="ECO:0000259" key="2">
    <source>
        <dbReference type="SMART" id="SM01140"/>
    </source>
</evidence>
<evidence type="ECO:0000313" key="3">
    <source>
        <dbReference type="EMBL" id="OAA59543.1"/>
    </source>
</evidence>
<dbReference type="SMART" id="SM01140">
    <property type="entry name" value="Drf_GBD"/>
    <property type="match status" value="1"/>
</dbReference>
<comment type="caution">
    <text evidence="3">The sequence shown here is derived from an EMBL/GenBank/DDBJ whole genome shotgun (WGS) entry which is preliminary data.</text>
</comment>
<dbReference type="GO" id="GO:0031267">
    <property type="term" value="F:small GTPase binding"/>
    <property type="evidence" value="ECO:0007669"/>
    <property type="project" value="InterPro"/>
</dbReference>
<feature type="compositionally biased region" description="Basic and acidic residues" evidence="1">
    <location>
        <begin position="469"/>
        <end position="483"/>
    </location>
</feature>
<dbReference type="OrthoDB" id="2155261at2759"/>
<dbReference type="InterPro" id="IPR011989">
    <property type="entry name" value="ARM-like"/>
</dbReference>
<evidence type="ECO:0000313" key="4">
    <source>
        <dbReference type="Proteomes" id="UP000076874"/>
    </source>
</evidence>
<evidence type="ECO:0000256" key="1">
    <source>
        <dbReference type="SAM" id="MobiDB-lite"/>
    </source>
</evidence>
<protein>
    <submittedName>
        <fullName evidence="3">Armadillo-type fold protein</fullName>
    </submittedName>
</protein>
<feature type="region of interest" description="Disordered" evidence="1">
    <location>
        <begin position="949"/>
        <end position="979"/>
    </location>
</feature>
<dbReference type="SUPFAM" id="SSF48371">
    <property type="entry name" value="ARM repeat"/>
    <property type="match status" value="1"/>
</dbReference>
<keyword evidence="4" id="KW-1185">Reference proteome</keyword>
<feature type="compositionally biased region" description="Low complexity" evidence="1">
    <location>
        <begin position="780"/>
        <end position="799"/>
    </location>
</feature>
<feature type="compositionally biased region" description="Basic and acidic residues" evidence="1">
    <location>
        <begin position="41"/>
        <end position="62"/>
    </location>
</feature>
<feature type="region of interest" description="Disordered" evidence="1">
    <location>
        <begin position="1"/>
        <end position="246"/>
    </location>
</feature>
<sequence length="1002" mass="107607">MAAANGHVPPPGLHHQRTKSSVLRSLMLHHRRGNNAATGDNGDHDSVEPSVRPLEETSHNRQPDPLLASRSPVRKPGMPPVAAAAGHGQQRRGGHGGGLENTTPNSPVKHQKTPRNTPTTTASNNNHTATDLSSLPPLPPSPTKKHMRTRSTTNLVGLLSRPKSLKNLHKLASRDVDEDATTHTKPRPEEDQQPQGANNNRGRTQKKGDKHTHKRDQSRLKKEGKNKSLVDGTTPPTSAASDGAANAAPAQVTPIYAQFCSGGSGSSGSSSGGSGSSSQLHMATTAARTDNMAAAVSPNKPRPHSYHPASTHGGGGGSSNSSGSNHSGNRHQTPSAPATPADVSELIMDHATIALHLEALLDRRNIPEHQRYKMRNLANTIKMEFIRQDWAEAQTKRPCSHDSARSASDVAAATVEAAAHASTAESSCSTSTSLSSSASGDQANASQAASKSKHSRVKSLTLSRVARGRSRERGDSNSHKEDNNDNDGGSKGKGARRHKSPGSLLRKRAESTLGRHLRSKSTESLTQTKSAGSQGDNSSTTPSSSGSLTTGSTIAGFFSKGKGPQQQQHSTPGDFVAYLRAVPQPEQVEVGKLHKLRLLLRNETVAWTEDFIGHGGMEEVVGLLHRIMAVEWREEHEDALLHENLLCLKALCTTALALQYLDSIHASLLPALLHMIFDPEKKGPSEFTTRNIVTWVLFTYIQSAAAHERPARAKTVLGYLRDPEKDEEERPVSFVLEMRKDRPYRVWCKEVVSVTKEVFWIFLHHLNIVALPESTAAKAMPTATTTTAPQPSSATTDAAGASRHTDIHHHPLQDLTEDSAADQIAAAAVLPSPPPPPKHAEVASSYMLRHFPQERPPVPAAPYVGGVEWEATNYLASHLDLVNAILACTPTAAERNQLRGQMQMSGWERCMGGSLRLCKEKFYGAVHDGLRTWVAAAYEDGWDVRDVRYGPPSSSTTTAASSEKRATSPKKKAAAAGVDEAAPKLEIPTLDFILDGDSLQEA</sequence>
<dbReference type="AlphaFoldDB" id="A0A167SEA8"/>
<accession>A0A167SEA8</accession>
<feature type="compositionally biased region" description="Polar residues" evidence="1">
    <location>
        <begin position="193"/>
        <end position="202"/>
    </location>
</feature>
<feature type="compositionally biased region" description="Basic residues" evidence="1">
    <location>
        <begin position="203"/>
        <end position="214"/>
    </location>
</feature>
<dbReference type="InterPro" id="IPR016024">
    <property type="entry name" value="ARM-type_fold"/>
</dbReference>
<feature type="region of interest" description="Disordered" evidence="1">
    <location>
        <begin position="780"/>
        <end position="804"/>
    </location>
</feature>
<feature type="compositionally biased region" description="Polar residues" evidence="1">
    <location>
        <begin position="522"/>
        <end position="537"/>
    </location>
</feature>
<dbReference type="Proteomes" id="UP000076874">
    <property type="component" value="Unassembled WGS sequence"/>
</dbReference>